<dbReference type="PRINTS" id="PR00299">
    <property type="entry name" value="ACRYSTALLIN"/>
</dbReference>
<proteinExistence type="inferred from homology"/>
<dbReference type="SUPFAM" id="SSF49764">
    <property type="entry name" value="HSP20-like chaperones"/>
    <property type="match status" value="1"/>
</dbReference>
<keyword evidence="2" id="KW-0479">Metal-binding</keyword>
<evidence type="ECO:0000256" key="1">
    <source>
        <dbReference type="PIRNR" id="PIRNR036514"/>
    </source>
</evidence>
<evidence type="ECO:0000313" key="7">
    <source>
        <dbReference type="Proteomes" id="UP001209878"/>
    </source>
</evidence>
<dbReference type="PROSITE" id="PS01031">
    <property type="entry name" value="SHSP"/>
    <property type="match status" value="1"/>
</dbReference>
<accession>A0AAD9PBR1</accession>
<feature type="binding site" evidence="2">
    <location>
        <position position="114"/>
    </location>
    <ligand>
        <name>Zn(2+)</name>
        <dbReference type="ChEBI" id="CHEBI:29105"/>
        <label>1</label>
    </ligand>
</feature>
<protein>
    <recommendedName>
        <fullName evidence="5">SHSP domain-containing protein</fullName>
    </recommendedName>
</protein>
<evidence type="ECO:0000256" key="3">
    <source>
        <dbReference type="PROSITE-ProRule" id="PRU00285"/>
    </source>
</evidence>
<keyword evidence="7" id="KW-1185">Reference proteome</keyword>
<dbReference type="EMBL" id="JAODUO010000049">
    <property type="protein sequence ID" value="KAK2191616.1"/>
    <property type="molecule type" value="Genomic_DNA"/>
</dbReference>
<dbReference type="InterPro" id="IPR002068">
    <property type="entry name" value="A-crystallin/Hsp20_dom"/>
</dbReference>
<dbReference type="GO" id="GO:0042026">
    <property type="term" value="P:protein refolding"/>
    <property type="evidence" value="ECO:0007669"/>
    <property type="project" value="TreeGrafter"/>
</dbReference>
<comment type="similarity">
    <text evidence="1 3 4">Belongs to the small heat shock protein (HSP20) family.</text>
</comment>
<gene>
    <name evidence="6" type="ORF">NP493_50g05004</name>
</gene>
<dbReference type="InterPro" id="IPR055269">
    <property type="entry name" value="Alpha-crystallin/HSP_16"/>
</dbReference>
<evidence type="ECO:0000256" key="2">
    <source>
        <dbReference type="PIRSR" id="PIRSR036514-1"/>
    </source>
</evidence>
<dbReference type="PANTHER" id="PTHR45640:SF27">
    <property type="entry name" value="HEAT SHOCK PROTEIN BETA-2"/>
    <property type="match status" value="1"/>
</dbReference>
<keyword evidence="2" id="KW-0862">Zinc</keyword>
<sequence length="188" mass="21511">MAGYIVPFEHPSRRNMWDLWSDPWGADFPAPLSLFEQNFGLGIRDDDLLPPTGFRGWYLRPRRRPKSAKDTGVSQILNNEEEFKVNLDVTHFHPDEITVKTTDNRVVVEGKHEEREDDCGVVQRYFKRIYTLPRGVDATSVKSSLSPDGVLRIAAPKKEAVNVEERQIAIELDGSGDENHCYVVKMQK</sequence>
<dbReference type="Gene3D" id="2.60.40.790">
    <property type="match status" value="1"/>
</dbReference>
<dbReference type="PIRSF" id="PIRSF036514">
    <property type="entry name" value="Sm_HSP_B1"/>
    <property type="match status" value="1"/>
</dbReference>
<dbReference type="InterPro" id="IPR001436">
    <property type="entry name" value="Alpha-crystallin/sHSP_animal"/>
</dbReference>
<dbReference type="GO" id="GO:0043066">
    <property type="term" value="P:negative regulation of apoptotic process"/>
    <property type="evidence" value="ECO:0007669"/>
    <property type="project" value="TreeGrafter"/>
</dbReference>
<evidence type="ECO:0000256" key="4">
    <source>
        <dbReference type="RuleBase" id="RU003616"/>
    </source>
</evidence>
<organism evidence="6 7">
    <name type="scientific">Ridgeia piscesae</name>
    <name type="common">Tubeworm</name>
    <dbReference type="NCBI Taxonomy" id="27915"/>
    <lineage>
        <taxon>Eukaryota</taxon>
        <taxon>Metazoa</taxon>
        <taxon>Spiralia</taxon>
        <taxon>Lophotrochozoa</taxon>
        <taxon>Annelida</taxon>
        <taxon>Polychaeta</taxon>
        <taxon>Sedentaria</taxon>
        <taxon>Canalipalpata</taxon>
        <taxon>Sabellida</taxon>
        <taxon>Siboglinidae</taxon>
        <taxon>Ridgeia</taxon>
    </lineage>
</organism>
<dbReference type="InterPro" id="IPR008978">
    <property type="entry name" value="HSP20-like_chaperone"/>
</dbReference>
<dbReference type="PANTHER" id="PTHR45640">
    <property type="entry name" value="HEAT SHOCK PROTEIN HSP-12.2-RELATED"/>
    <property type="match status" value="1"/>
</dbReference>
<feature type="domain" description="SHSP" evidence="5">
    <location>
        <begin position="64"/>
        <end position="173"/>
    </location>
</feature>
<feature type="binding site" evidence="2">
    <location>
        <position position="112"/>
    </location>
    <ligand>
        <name>Zn(2+)</name>
        <dbReference type="ChEBI" id="CHEBI:29105"/>
        <label>1</label>
    </ligand>
</feature>
<dbReference type="Proteomes" id="UP001209878">
    <property type="component" value="Unassembled WGS sequence"/>
</dbReference>
<dbReference type="GO" id="GO:0051082">
    <property type="term" value="F:unfolded protein binding"/>
    <property type="evidence" value="ECO:0007669"/>
    <property type="project" value="TreeGrafter"/>
</dbReference>
<dbReference type="CDD" id="cd06526">
    <property type="entry name" value="metazoan_ACD"/>
    <property type="match status" value="1"/>
</dbReference>
<dbReference type="Pfam" id="PF00011">
    <property type="entry name" value="HSP20"/>
    <property type="match status" value="1"/>
</dbReference>
<dbReference type="AlphaFoldDB" id="A0AAD9PBR1"/>
<comment type="caution">
    <text evidence="6">The sequence shown here is derived from an EMBL/GenBank/DDBJ whole genome shotgun (WGS) entry which is preliminary data.</text>
</comment>
<name>A0AAD9PBR1_RIDPI</name>
<evidence type="ECO:0000259" key="5">
    <source>
        <dbReference type="PROSITE" id="PS01031"/>
    </source>
</evidence>
<dbReference type="GO" id="GO:0005737">
    <property type="term" value="C:cytoplasm"/>
    <property type="evidence" value="ECO:0007669"/>
    <property type="project" value="TreeGrafter"/>
</dbReference>
<dbReference type="GO" id="GO:0009408">
    <property type="term" value="P:response to heat"/>
    <property type="evidence" value="ECO:0007669"/>
    <property type="project" value="TreeGrafter"/>
</dbReference>
<evidence type="ECO:0000313" key="6">
    <source>
        <dbReference type="EMBL" id="KAK2191616.1"/>
    </source>
</evidence>
<reference evidence="6" key="1">
    <citation type="journal article" date="2023" name="Mol. Biol. Evol.">
        <title>Third-Generation Sequencing Reveals the Adaptive Role of the Epigenome in Three Deep-Sea Polychaetes.</title>
        <authorList>
            <person name="Perez M."/>
            <person name="Aroh O."/>
            <person name="Sun Y."/>
            <person name="Lan Y."/>
            <person name="Juniper S.K."/>
            <person name="Young C.R."/>
            <person name="Angers B."/>
            <person name="Qian P.Y."/>
        </authorList>
    </citation>
    <scope>NUCLEOTIDE SEQUENCE</scope>
    <source>
        <strain evidence="6">R07B-5</strain>
    </source>
</reference>
<dbReference type="GO" id="GO:0046872">
    <property type="term" value="F:metal ion binding"/>
    <property type="evidence" value="ECO:0007669"/>
    <property type="project" value="UniProtKB-KW"/>
</dbReference>
<dbReference type="GO" id="GO:0005634">
    <property type="term" value="C:nucleus"/>
    <property type="evidence" value="ECO:0007669"/>
    <property type="project" value="TreeGrafter"/>
</dbReference>